<feature type="transmembrane region" description="Helical" evidence="8">
    <location>
        <begin position="412"/>
        <end position="432"/>
    </location>
</feature>
<evidence type="ECO:0000256" key="1">
    <source>
        <dbReference type="ARBA" id="ARBA00004651"/>
    </source>
</evidence>
<gene>
    <name evidence="10" type="ORF">DDY73_12410</name>
</gene>
<dbReference type="GO" id="GO:0016763">
    <property type="term" value="F:pentosyltransferase activity"/>
    <property type="evidence" value="ECO:0007669"/>
    <property type="project" value="TreeGrafter"/>
</dbReference>
<accession>A0A354M5K2</accession>
<evidence type="ECO:0000256" key="8">
    <source>
        <dbReference type="SAM" id="Phobius"/>
    </source>
</evidence>
<keyword evidence="5 8" id="KW-0812">Transmembrane</keyword>
<dbReference type="EMBL" id="DNWC01000160">
    <property type="protein sequence ID" value="HBJ09791.1"/>
    <property type="molecule type" value="Genomic_DNA"/>
</dbReference>
<organism evidence="10 11">
    <name type="scientific">Coprobacter fastidiosus</name>
    <dbReference type="NCBI Taxonomy" id="1099853"/>
    <lineage>
        <taxon>Bacteria</taxon>
        <taxon>Pseudomonadati</taxon>
        <taxon>Bacteroidota</taxon>
        <taxon>Bacteroidia</taxon>
        <taxon>Bacteroidales</taxon>
        <taxon>Barnesiellaceae</taxon>
        <taxon>Coprobacter</taxon>
    </lineage>
</organism>
<feature type="transmembrane region" description="Helical" evidence="8">
    <location>
        <begin position="333"/>
        <end position="355"/>
    </location>
</feature>
<evidence type="ECO:0000313" key="11">
    <source>
        <dbReference type="Proteomes" id="UP000262954"/>
    </source>
</evidence>
<dbReference type="GO" id="GO:0009103">
    <property type="term" value="P:lipopolysaccharide biosynthetic process"/>
    <property type="evidence" value="ECO:0007669"/>
    <property type="project" value="UniProtKB-ARBA"/>
</dbReference>
<dbReference type="GO" id="GO:0010041">
    <property type="term" value="P:response to iron(III) ion"/>
    <property type="evidence" value="ECO:0007669"/>
    <property type="project" value="TreeGrafter"/>
</dbReference>
<dbReference type="Proteomes" id="UP000262954">
    <property type="component" value="Unassembled WGS sequence"/>
</dbReference>
<feature type="transmembrane region" description="Helical" evidence="8">
    <location>
        <begin position="444"/>
        <end position="469"/>
    </location>
</feature>
<dbReference type="AlphaFoldDB" id="A0A354M5K2"/>
<feature type="transmembrane region" description="Helical" evidence="8">
    <location>
        <begin position="176"/>
        <end position="196"/>
    </location>
</feature>
<feature type="transmembrane region" description="Helical" evidence="8">
    <location>
        <begin position="367"/>
        <end position="392"/>
    </location>
</feature>
<dbReference type="PANTHER" id="PTHR33908:SF3">
    <property type="entry name" value="UNDECAPRENYL PHOSPHATE-ALPHA-4-AMINO-4-DEOXY-L-ARABINOSE ARABINOSYL TRANSFERASE"/>
    <property type="match status" value="1"/>
</dbReference>
<dbReference type="InterPro" id="IPR050297">
    <property type="entry name" value="LipidA_mod_glycosyltrf_83"/>
</dbReference>
<name>A0A354M5K2_9BACT</name>
<evidence type="ECO:0000256" key="3">
    <source>
        <dbReference type="ARBA" id="ARBA00022676"/>
    </source>
</evidence>
<dbReference type="Pfam" id="PF13231">
    <property type="entry name" value="PMT_2"/>
    <property type="match status" value="1"/>
</dbReference>
<dbReference type="GO" id="GO:0005886">
    <property type="term" value="C:plasma membrane"/>
    <property type="evidence" value="ECO:0007669"/>
    <property type="project" value="UniProtKB-SubCell"/>
</dbReference>
<evidence type="ECO:0000256" key="7">
    <source>
        <dbReference type="ARBA" id="ARBA00023136"/>
    </source>
</evidence>
<keyword evidence="2" id="KW-1003">Cell membrane</keyword>
<reference evidence="10 11" key="1">
    <citation type="journal article" date="2018" name="Nat. Biotechnol.">
        <title>A standardized bacterial taxonomy based on genome phylogeny substantially revises the tree of life.</title>
        <authorList>
            <person name="Parks D.H."/>
            <person name="Chuvochina M."/>
            <person name="Waite D.W."/>
            <person name="Rinke C."/>
            <person name="Skarshewski A."/>
            <person name="Chaumeil P.A."/>
            <person name="Hugenholtz P."/>
        </authorList>
    </citation>
    <scope>NUCLEOTIDE SEQUENCE [LARGE SCALE GENOMIC DNA]</scope>
    <source>
        <strain evidence="10">UBA11482</strain>
    </source>
</reference>
<proteinExistence type="predicted"/>
<protein>
    <submittedName>
        <fullName evidence="10">Dolichyl-phosphate-mannose--protein mannosyltransferase</fullName>
    </submittedName>
</protein>
<comment type="subcellular location">
    <subcellularLocation>
        <location evidence="1">Cell membrane</location>
        <topology evidence="1">Multi-pass membrane protein</topology>
    </subcellularLocation>
</comment>
<comment type="caution">
    <text evidence="10">The sequence shown here is derived from an EMBL/GenBank/DDBJ whole genome shotgun (WGS) entry which is preliminary data.</text>
</comment>
<sequence length="570" mass="65493">MKLDSKSTLGILLITISILTLIPFIGLTDFHTKGEPREAIVAVSMLDSGNWILPENNGGDMAYKPPMFHWAIAVTSFLAGEVTEFTSRFPSALSAIIIALFTFLFYAKRTNNNLAFLTSLLFLSAFEIHRAAMATRVDMVLALFIILALFQLYQWTEKNLKGIPLIATLFMGAATLTKGPVGIILPCAVTGAYLLLRNENFWKLFYKLLITALISCILPAIWYYLAYQQGGSEFINLVMEENFGRFLGKMSYESHEQPIIYYIYTTIAGFIPWSILVLFSLFALKYSSPNLSVKTWWNKLKSAVKNTDSIRLFTFLAFAVIFVFYCIPKSKRSVYLLPIYPFLAFFLAEYMLYLLKKHQKVWRAFGIFLSILTGLVLIIFIVLKSGWVLPYLTNSGNFPEDIIYYIDAFHSSWDFVSVGCVIILIIVLYQVYKNKRELSLNNRYLYSVVALFFWLQILLDATILPTILNAKSMRPFAQQVEELIPEGKIYSYVGAPMMRFFIINFYNDNRVVEFEKEQPEEGYLLVGEKDYPHIAGKYSDKYKFTDILKSPRKGNDVKDIIHIYQFEKIK</sequence>
<evidence type="ECO:0000259" key="9">
    <source>
        <dbReference type="Pfam" id="PF13231"/>
    </source>
</evidence>
<feature type="domain" description="Glycosyltransferase RgtA/B/C/D-like" evidence="9">
    <location>
        <begin position="64"/>
        <end position="222"/>
    </location>
</feature>
<feature type="transmembrane region" description="Helical" evidence="8">
    <location>
        <begin position="259"/>
        <end position="284"/>
    </location>
</feature>
<keyword evidence="3 10" id="KW-0328">Glycosyltransferase</keyword>
<feature type="transmembrane region" description="Helical" evidence="8">
    <location>
        <begin position="309"/>
        <end position="327"/>
    </location>
</feature>
<evidence type="ECO:0000313" key="10">
    <source>
        <dbReference type="EMBL" id="HBJ09791.1"/>
    </source>
</evidence>
<evidence type="ECO:0000256" key="6">
    <source>
        <dbReference type="ARBA" id="ARBA00022989"/>
    </source>
</evidence>
<keyword evidence="6 8" id="KW-1133">Transmembrane helix</keyword>
<feature type="transmembrane region" description="Helical" evidence="8">
    <location>
        <begin position="139"/>
        <end position="156"/>
    </location>
</feature>
<keyword evidence="4 10" id="KW-0808">Transferase</keyword>
<feature type="transmembrane region" description="Helical" evidence="8">
    <location>
        <begin position="208"/>
        <end position="225"/>
    </location>
</feature>
<keyword evidence="7 8" id="KW-0472">Membrane</keyword>
<evidence type="ECO:0000256" key="2">
    <source>
        <dbReference type="ARBA" id="ARBA00022475"/>
    </source>
</evidence>
<dbReference type="PANTHER" id="PTHR33908">
    <property type="entry name" value="MANNOSYLTRANSFERASE YKCB-RELATED"/>
    <property type="match status" value="1"/>
</dbReference>
<dbReference type="InterPro" id="IPR038731">
    <property type="entry name" value="RgtA/B/C-like"/>
</dbReference>
<feature type="transmembrane region" description="Helical" evidence="8">
    <location>
        <begin position="7"/>
        <end position="27"/>
    </location>
</feature>
<evidence type="ECO:0000256" key="5">
    <source>
        <dbReference type="ARBA" id="ARBA00022692"/>
    </source>
</evidence>
<evidence type="ECO:0000256" key="4">
    <source>
        <dbReference type="ARBA" id="ARBA00022679"/>
    </source>
</evidence>
<feature type="transmembrane region" description="Helical" evidence="8">
    <location>
        <begin position="89"/>
        <end position="107"/>
    </location>
</feature>